<sequence length="569" mass="63896">MEFELNDELCPAELPDMKLLPPHIHRRNAFQEARWGRLVDLILPMLWQGLVLHRPPRGVRGRANRLDEIASWLLGCYMKARKLGRMLMRRRRSTSTYSISLNDTSNSLRSHRPHPHRHEGWIHNKACVCGTQIYCRCESDDDALDVISSSKAHDHLHCSNRSHRRRVHRTRKGCVENILVHLVIPKTNIPNNAYQWNVDSCFQGSTDSAFRGPGGSTSTKTKTRASRHTSLAELITATLESSREFFLPSTTSCNRVQLNPRVAPQRQSRMASHLILVMAPQLIWKEAVSARGEDLIIDSSSQDIDVGYDRDTQADPRRAKQQPMETRVLGIQLGRQSVDDKPVTRGGIISGKIRSTNAQLCSDKLTHRSCGSSCWRKLLTGVGEGVGVVGGALSRGAVPPYPPKNRFSTEPLSRSSACSAIPEGPVVGAGTARLPCRSERESRLARNNCMFTAWDIFCCLFLDFSVEFVMNGEMSYPDCWSALYILALLHQPFGCRPYYSRHYVALDGSLFTCQASSTGSGRCRSRNNPHCHSTVSRFTYQGSLSRSRSSVGYFLNLRERTCRKPPSTR</sequence>
<reference evidence="1 2" key="1">
    <citation type="submission" date="2015-08" db="EMBL/GenBank/DDBJ databases">
        <title>Next Generation Sequencing and Analysis of the Genome of Puccinia sorghi L Schw, the Causal Agent of Maize Common Rust.</title>
        <authorList>
            <person name="Rochi L."/>
            <person name="Burguener G."/>
            <person name="Darino M."/>
            <person name="Turjanski A."/>
            <person name="Kreff E."/>
            <person name="Dieguez M.J."/>
            <person name="Sacco F."/>
        </authorList>
    </citation>
    <scope>NUCLEOTIDE SEQUENCE [LARGE SCALE GENOMIC DNA]</scope>
    <source>
        <strain evidence="1 2">RO10H11247</strain>
    </source>
</reference>
<keyword evidence="2" id="KW-1185">Reference proteome</keyword>
<name>A0A0L6VNA6_9BASI</name>
<proteinExistence type="predicted"/>
<dbReference type="Proteomes" id="UP000037035">
    <property type="component" value="Unassembled WGS sequence"/>
</dbReference>
<gene>
    <name evidence="1" type="ORF">VP01_1318g2</name>
</gene>
<evidence type="ECO:0000313" key="1">
    <source>
        <dbReference type="EMBL" id="KNZ62062.1"/>
    </source>
</evidence>
<organism evidence="1 2">
    <name type="scientific">Puccinia sorghi</name>
    <dbReference type="NCBI Taxonomy" id="27349"/>
    <lineage>
        <taxon>Eukaryota</taxon>
        <taxon>Fungi</taxon>
        <taxon>Dikarya</taxon>
        <taxon>Basidiomycota</taxon>
        <taxon>Pucciniomycotina</taxon>
        <taxon>Pucciniomycetes</taxon>
        <taxon>Pucciniales</taxon>
        <taxon>Pucciniaceae</taxon>
        <taxon>Puccinia</taxon>
    </lineage>
</organism>
<comment type="caution">
    <text evidence="1">The sequence shown here is derived from an EMBL/GenBank/DDBJ whole genome shotgun (WGS) entry which is preliminary data.</text>
</comment>
<protein>
    <submittedName>
        <fullName evidence="1">Uncharacterized protein</fullName>
    </submittedName>
</protein>
<evidence type="ECO:0000313" key="2">
    <source>
        <dbReference type="Proteomes" id="UP000037035"/>
    </source>
</evidence>
<dbReference type="EMBL" id="LAVV01003543">
    <property type="protein sequence ID" value="KNZ62062.1"/>
    <property type="molecule type" value="Genomic_DNA"/>
</dbReference>
<dbReference type="AlphaFoldDB" id="A0A0L6VNA6"/>
<dbReference type="VEuPathDB" id="FungiDB:VP01_1318g2"/>
<accession>A0A0L6VNA6</accession>